<evidence type="ECO:0000313" key="2">
    <source>
        <dbReference type="Proteomes" id="UP000525078"/>
    </source>
</evidence>
<comment type="caution">
    <text evidence="1">The sequence shown here is derived from an EMBL/GenBank/DDBJ whole genome shotgun (WGS) entry which is preliminary data.</text>
</comment>
<gene>
    <name evidence="1" type="ORF">F8388_012987</name>
</gene>
<dbReference type="AlphaFoldDB" id="A0A7J6EA63"/>
<proteinExistence type="predicted"/>
<name>A0A7J6EA63_CANSA</name>
<sequence>MSLMTLESSTTTNLFIFLPRKFSSTTLQTASTSSRSGISGVQVPLTVFVTIRMINFLCHFNTHVMDENQPSSSIPFLYALLEILHKHQTKSFLGGGVFQDFQAVAYDIESFWKKRRVLCDTRRRIEGIMQVRVVEHHGKYLGMPSFNIKNDIVHGGHKPRVTDVVKWCARYMMEFQDSIPGVLDWFNLLDIVS</sequence>
<accession>A0A7J6EA63</accession>
<organism evidence="1 2">
    <name type="scientific">Cannabis sativa</name>
    <name type="common">Hemp</name>
    <name type="synonym">Marijuana</name>
    <dbReference type="NCBI Taxonomy" id="3483"/>
    <lineage>
        <taxon>Eukaryota</taxon>
        <taxon>Viridiplantae</taxon>
        <taxon>Streptophyta</taxon>
        <taxon>Embryophyta</taxon>
        <taxon>Tracheophyta</taxon>
        <taxon>Spermatophyta</taxon>
        <taxon>Magnoliopsida</taxon>
        <taxon>eudicotyledons</taxon>
        <taxon>Gunneridae</taxon>
        <taxon>Pentapetalae</taxon>
        <taxon>rosids</taxon>
        <taxon>fabids</taxon>
        <taxon>Rosales</taxon>
        <taxon>Cannabaceae</taxon>
        <taxon>Cannabis</taxon>
    </lineage>
</organism>
<evidence type="ECO:0000313" key="1">
    <source>
        <dbReference type="EMBL" id="KAF4355212.1"/>
    </source>
</evidence>
<dbReference type="EMBL" id="JAATIP010000268">
    <property type="protein sequence ID" value="KAF4355212.1"/>
    <property type="molecule type" value="Genomic_DNA"/>
</dbReference>
<dbReference type="Proteomes" id="UP000525078">
    <property type="component" value="Unassembled WGS sequence"/>
</dbReference>
<protein>
    <submittedName>
        <fullName evidence="1">Uncharacterized protein</fullName>
    </submittedName>
</protein>
<reference evidence="1 2" key="1">
    <citation type="journal article" date="2020" name="bioRxiv">
        <title>Sequence and annotation of 42 cannabis genomes reveals extensive copy number variation in cannabinoid synthesis and pathogen resistance genes.</title>
        <authorList>
            <person name="Mckernan K.J."/>
            <person name="Helbert Y."/>
            <person name="Kane L.T."/>
            <person name="Ebling H."/>
            <person name="Zhang L."/>
            <person name="Liu B."/>
            <person name="Eaton Z."/>
            <person name="Mclaughlin S."/>
            <person name="Kingan S."/>
            <person name="Baybayan P."/>
            <person name="Concepcion G."/>
            <person name="Jordan M."/>
            <person name="Riva A."/>
            <person name="Barbazuk W."/>
            <person name="Harkins T."/>
        </authorList>
    </citation>
    <scope>NUCLEOTIDE SEQUENCE [LARGE SCALE GENOMIC DNA]</scope>
    <source>
        <strain evidence="2">cv. Jamaican Lion 4</strain>
        <tissue evidence="1">Leaf</tissue>
    </source>
</reference>